<accession>A0AAW2HJS8</accession>
<proteinExistence type="predicted"/>
<evidence type="ECO:0000256" key="1">
    <source>
        <dbReference type="ARBA" id="ARBA00022729"/>
    </source>
</evidence>
<dbReference type="InterPro" id="IPR045860">
    <property type="entry name" value="Snake_toxin-like_sf"/>
</dbReference>
<name>A0AAW2HJS8_9NEOP</name>
<evidence type="ECO:0000256" key="2">
    <source>
        <dbReference type="ARBA" id="ARBA00023157"/>
    </source>
</evidence>
<dbReference type="CDD" id="cd23599">
    <property type="entry name" value="TFP_LU_ECD_Cold"/>
    <property type="match status" value="1"/>
</dbReference>
<evidence type="ECO:0000313" key="4">
    <source>
        <dbReference type="EMBL" id="KAL0270032.1"/>
    </source>
</evidence>
<feature type="chain" id="PRO_5043901352" evidence="3">
    <location>
        <begin position="21"/>
        <end position="146"/>
    </location>
</feature>
<reference evidence="4" key="1">
    <citation type="journal article" date="2024" name="Gigascience">
        <title>Chromosome-level genome of the poultry shaft louse Menopon gallinae provides insight into the host-switching and adaptive evolution of parasitic lice.</title>
        <authorList>
            <person name="Xu Y."/>
            <person name="Ma L."/>
            <person name="Liu S."/>
            <person name="Liang Y."/>
            <person name="Liu Q."/>
            <person name="He Z."/>
            <person name="Tian L."/>
            <person name="Duan Y."/>
            <person name="Cai W."/>
            <person name="Li H."/>
            <person name="Song F."/>
        </authorList>
    </citation>
    <scope>NUCLEOTIDE SEQUENCE</scope>
    <source>
        <strain evidence="4">Cailab_2023a</strain>
    </source>
</reference>
<dbReference type="EMBL" id="JARGDH010000004">
    <property type="protein sequence ID" value="KAL0270032.1"/>
    <property type="molecule type" value="Genomic_DNA"/>
</dbReference>
<evidence type="ECO:0000256" key="3">
    <source>
        <dbReference type="SAM" id="SignalP"/>
    </source>
</evidence>
<organism evidence="4">
    <name type="scientific">Menopon gallinae</name>
    <name type="common">poultry shaft louse</name>
    <dbReference type="NCBI Taxonomy" id="328185"/>
    <lineage>
        <taxon>Eukaryota</taxon>
        <taxon>Metazoa</taxon>
        <taxon>Ecdysozoa</taxon>
        <taxon>Arthropoda</taxon>
        <taxon>Hexapoda</taxon>
        <taxon>Insecta</taxon>
        <taxon>Pterygota</taxon>
        <taxon>Neoptera</taxon>
        <taxon>Paraneoptera</taxon>
        <taxon>Psocodea</taxon>
        <taxon>Troctomorpha</taxon>
        <taxon>Phthiraptera</taxon>
        <taxon>Amblycera</taxon>
        <taxon>Menoponidae</taxon>
        <taxon>Menopon</taxon>
    </lineage>
</organism>
<gene>
    <name evidence="4" type="ORF">PYX00_007576</name>
</gene>
<keyword evidence="1 3" id="KW-0732">Signal</keyword>
<protein>
    <submittedName>
        <fullName evidence="4">Uncharacterized protein</fullName>
    </submittedName>
</protein>
<dbReference type="PANTHER" id="PTHR10036:SF3">
    <property type="entry name" value="PROTEIN SLEEPLESS-RELATED"/>
    <property type="match status" value="1"/>
</dbReference>
<dbReference type="SUPFAM" id="SSF57302">
    <property type="entry name" value="Snake toxin-like"/>
    <property type="match status" value="1"/>
</dbReference>
<dbReference type="Gene3D" id="2.10.60.10">
    <property type="entry name" value="CD59"/>
    <property type="match status" value="1"/>
</dbReference>
<feature type="signal peptide" evidence="3">
    <location>
        <begin position="1"/>
        <end position="20"/>
    </location>
</feature>
<dbReference type="PANTHER" id="PTHR10036">
    <property type="entry name" value="CD59 GLYCOPROTEIN"/>
    <property type="match status" value="1"/>
</dbReference>
<sequence>MYSKILHLFLFACIVTVCNSLECFICENQEDNLSKCVKTISTCEQGEDMCLTEVKWGTMPYWQQGADKQYYISKKCATKSICEKARNRSMPYCTHIWYEDWKCTECCQGDRCNYYVILAGSTARSNFTIIVLSIITVLATKYFLKL</sequence>
<keyword evidence="2" id="KW-1015">Disulfide bond</keyword>
<comment type="caution">
    <text evidence="4">The sequence shown here is derived from an EMBL/GenBank/DDBJ whole genome shotgun (WGS) entry which is preliminary data.</text>
</comment>
<dbReference type="AlphaFoldDB" id="A0AAW2HJS8"/>